<proteinExistence type="predicted"/>
<name>A0A9P4KDE3_9PLEO</name>
<evidence type="ECO:0000313" key="1">
    <source>
        <dbReference type="EMBL" id="KAF2265638.1"/>
    </source>
</evidence>
<sequence>MKLISVDVRAHRVTMALLLFGLADKMRRYCTYTLVVIGEVKVAKGGRESFSGYLFFDFIALGERQGEDVEPKAIECNSRTHIAVALCNEYNEMVDDYLSIFNATSRSAVAAPASDVVVPKSLTRLYDWIGHDLVTLGIIPSFSLLIGQCIF</sequence>
<dbReference type="AlphaFoldDB" id="A0A9P4KDE3"/>
<accession>A0A9P4KDE3</accession>
<dbReference type="OrthoDB" id="186626at2759"/>
<evidence type="ECO:0000313" key="2">
    <source>
        <dbReference type="Proteomes" id="UP000800093"/>
    </source>
</evidence>
<dbReference type="EMBL" id="ML986604">
    <property type="protein sequence ID" value="KAF2265638.1"/>
    <property type="molecule type" value="Genomic_DNA"/>
</dbReference>
<dbReference type="Proteomes" id="UP000800093">
    <property type="component" value="Unassembled WGS sequence"/>
</dbReference>
<protein>
    <submittedName>
        <fullName evidence="1">Uncharacterized protein</fullName>
    </submittedName>
</protein>
<reference evidence="2" key="1">
    <citation type="journal article" date="2020" name="Stud. Mycol.">
        <title>101 Dothideomycetes genomes: A test case for predicting lifestyles and emergence of pathogens.</title>
        <authorList>
            <person name="Haridas S."/>
            <person name="Albert R."/>
            <person name="Binder M."/>
            <person name="Bloem J."/>
            <person name="LaButti K."/>
            <person name="Salamov A."/>
            <person name="Andreopoulos B."/>
            <person name="Baker S."/>
            <person name="Barry K."/>
            <person name="Bills G."/>
            <person name="Bluhm B."/>
            <person name="Cannon C."/>
            <person name="Castanera R."/>
            <person name="Culley D."/>
            <person name="Daum C."/>
            <person name="Ezra D."/>
            <person name="Gonzalez J."/>
            <person name="Henrissat B."/>
            <person name="Kuo A."/>
            <person name="Liang C."/>
            <person name="Lipzen A."/>
            <person name="Lutzoni F."/>
            <person name="Magnuson J."/>
            <person name="Mondo S."/>
            <person name="Nolan M."/>
            <person name="Ohm R."/>
            <person name="Pangilinan J."/>
            <person name="Park H.-J."/>
            <person name="Ramirez L."/>
            <person name="Alfaro M."/>
            <person name="Sun H."/>
            <person name="Tritt A."/>
            <person name="Yoshinaga Y."/>
            <person name="Zwiers L.-H."/>
            <person name="Turgeon B."/>
            <person name="Goodwin S."/>
            <person name="Spatafora J."/>
            <person name="Crous P."/>
            <person name="Grigoriev I."/>
        </authorList>
    </citation>
    <scope>NUCLEOTIDE SEQUENCE [LARGE SCALE GENOMIC DNA]</scope>
    <source>
        <strain evidence="2">CBS 304.66</strain>
    </source>
</reference>
<comment type="caution">
    <text evidence="1">The sequence shown here is derived from an EMBL/GenBank/DDBJ whole genome shotgun (WGS) entry which is preliminary data.</text>
</comment>
<organism evidence="1 2">
    <name type="scientific">Lojkania enalia</name>
    <dbReference type="NCBI Taxonomy" id="147567"/>
    <lineage>
        <taxon>Eukaryota</taxon>
        <taxon>Fungi</taxon>
        <taxon>Dikarya</taxon>
        <taxon>Ascomycota</taxon>
        <taxon>Pezizomycotina</taxon>
        <taxon>Dothideomycetes</taxon>
        <taxon>Pleosporomycetidae</taxon>
        <taxon>Pleosporales</taxon>
        <taxon>Pleosporales incertae sedis</taxon>
        <taxon>Lojkania</taxon>
    </lineage>
</organism>
<gene>
    <name evidence="1" type="ORF">CC78DRAFT_543161</name>
</gene>
<keyword evidence="2" id="KW-1185">Reference proteome</keyword>